<dbReference type="InterPro" id="IPR036047">
    <property type="entry name" value="F-box-like_dom_sf"/>
</dbReference>
<keyword evidence="4" id="KW-1185">Reference proteome</keyword>
<feature type="region of interest" description="Disordered" evidence="1">
    <location>
        <begin position="628"/>
        <end position="653"/>
    </location>
</feature>
<dbReference type="AlphaFoldDB" id="A0AAN8RQS1"/>
<feature type="compositionally biased region" description="Polar residues" evidence="1">
    <location>
        <begin position="61"/>
        <end position="94"/>
    </location>
</feature>
<dbReference type="SMART" id="SM00256">
    <property type="entry name" value="FBOX"/>
    <property type="match status" value="1"/>
</dbReference>
<feature type="region of interest" description="Disordered" evidence="1">
    <location>
        <begin position="42"/>
        <end position="101"/>
    </location>
</feature>
<name>A0AAN8RQS1_9PEZI</name>
<gene>
    <name evidence="3" type="ORF">TWF718_004767</name>
</gene>
<feature type="region of interest" description="Disordered" evidence="1">
    <location>
        <begin position="227"/>
        <end position="341"/>
    </location>
</feature>
<sequence>MAARSSSTDLSSGCQCAQLCACKAEKQRPRFLNLAKRSFTNIRLRSPKSPPESMYCPTTPPDESQTFAPIVPSTSNPAGPSTPQMENPIVQSPTPKTPIVTRKPVPSVIVPQTKPFAFLDTPEQTPTALGRRDLSPARNTEGFGLPASKPIKGRSFSLVPENTPFSPIVVRNRGQSMDQTSARILIPKRKPVPIRIVKTDAGPSNDDLEETIEQTIAWLEKEQYDDDIVDKRSPSPVSPLSDRADDVPKSSEYTPLPLRPSGSHAGISGFPSFSSGSTISSSPSFTSNSTSTSVESRSKTPPPASVSTHSHVPRISRKPVASPSSSTITIPRKAVPRRRRTSISIQSLPNEIVLKIISHLPSLESLMSTRLLSTRFNDLISANMMPLIGAINPSAYSLVQILFPNDRNFESFRSAYNSCLGVIDGLISRIRRRCPGLLRREMLDALNREEVHSMRMALWNIWCFSLIFSAGFIDTEDCVRDHRKWLARFGRKELFAMIEMCGLIGVLLRPLLEIAYSVELTDKFRRDVYFDDQPLGIKERYELIENLLAFLRTVGLDHIYELSSIFGSSETAASPRITRNIACDYIIENMLIETWERELGKEYANFMIKPMKELHLCLEKEARKSDIDGRKAREEMGWGPSTPGNDDDELVAE</sequence>
<dbReference type="SUPFAM" id="SSF81383">
    <property type="entry name" value="F-box domain"/>
    <property type="match status" value="1"/>
</dbReference>
<dbReference type="Pfam" id="PF12937">
    <property type="entry name" value="F-box-like"/>
    <property type="match status" value="1"/>
</dbReference>
<comment type="caution">
    <text evidence="3">The sequence shown here is derived from an EMBL/GenBank/DDBJ whole genome shotgun (WGS) entry which is preliminary data.</text>
</comment>
<dbReference type="Gene3D" id="1.20.1280.50">
    <property type="match status" value="1"/>
</dbReference>
<dbReference type="PROSITE" id="PS50181">
    <property type="entry name" value="FBOX"/>
    <property type="match status" value="1"/>
</dbReference>
<evidence type="ECO:0000313" key="4">
    <source>
        <dbReference type="Proteomes" id="UP001313282"/>
    </source>
</evidence>
<proteinExistence type="predicted"/>
<dbReference type="InterPro" id="IPR001810">
    <property type="entry name" value="F-box_dom"/>
</dbReference>
<reference evidence="3 4" key="1">
    <citation type="submission" date="2019-10" db="EMBL/GenBank/DDBJ databases">
        <authorList>
            <person name="Palmer J.M."/>
        </authorList>
    </citation>
    <scope>NUCLEOTIDE SEQUENCE [LARGE SCALE GENOMIC DNA]</scope>
    <source>
        <strain evidence="3 4">TWF718</strain>
    </source>
</reference>
<evidence type="ECO:0000259" key="2">
    <source>
        <dbReference type="PROSITE" id="PS50181"/>
    </source>
</evidence>
<accession>A0AAN8RQS1</accession>
<evidence type="ECO:0000313" key="3">
    <source>
        <dbReference type="EMBL" id="KAK6351612.1"/>
    </source>
</evidence>
<evidence type="ECO:0000256" key="1">
    <source>
        <dbReference type="SAM" id="MobiDB-lite"/>
    </source>
</evidence>
<feature type="compositionally biased region" description="Low complexity" evidence="1">
    <location>
        <begin position="266"/>
        <end position="293"/>
    </location>
</feature>
<protein>
    <recommendedName>
        <fullName evidence="2">F-box domain-containing protein</fullName>
    </recommendedName>
</protein>
<feature type="domain" description="F-box" evidence="2">
    <location>
        <begin position="342"/>
        <end position="383"/>
    </location>
</feature>
<feature type="region of interest" description="Disordered" evidence="1">
    <location>
        <begin position="119"/>
        <end position="158"/>
    </location>
</feature>
<dbReference type="EMBL" id="JAVHNR010000002">
    <property type="protein sequence ID" value="KAK6351612.1"/>
    <property type="molecule type" value="Genomic_DNA"/>
</dbReference>
<organism evidence="3 4">
    <name type="scientific">Orbilia javanica</name>
    <dbReference type="NCBI Taxonomy" id="47235"/>
    <lineage>
        <taxon>Eukaryota</taxon>
        <taxon>Fungi</taxon>
        <taxon>Dikarya</taxon>
        <taxon>Ascomycota</taxon>
        <taxon>Pezizomycotina</taxon>
        <taxon>Orbiliomycetes</taxon>
        <taxon>Orbiliales</taxon>
        <taxon>Orbiliaceae</taxon>
        <taxon>Orbilia</taxon>
    </lineage>
</organism>
<dbReference type="Proteomes" id="UP001313282">
    <property type="component" value="Unassembled WGS sequence"/>
</dbReference>